<sequence>MIAVGWPLAGVLVLLTAFAALVVRLGQLGPWLPVVTAAARAVAQLAAVSLLITAVLASGWLTGGFVLLMYVIAALTSSRRVFGRLSTTPALSIAAGAAPALALLLGTRLVPLEPVAVIPIAGILIGGGMTATSLAGRRALDELKTRHGEYEAGLALGLLNRDAALLLTRPTAHQALVPVLDQTRTVGLVTLPGAFVGVLLGGGDPVQAGATQIVVLIALLAVEAVAVLLTVELIARET</sequence>
<dbReference type="OrthoDB" id="3212530at2"/>
<feature type="transmembrane region" description="Helical" evidence="6">
    <location>
        <begin position="88"/>
        <end position="110"/>
    </location>
</feature>
<dbReference type="EMBL" id="MSIE01000044">
    <property type="protein sequence ID" value="OLF15220.1"/>
    <property type="molecule type" value="Genomic_DNA"/>
</dbReference>
<evidence type="ECO:0000256" key="1">
    <source>
        <dbReference type="ARBA" id="ARBA00004141"/>
    </source>
</evidence>
<dbReference type="STRING" id="1912961.BU204_23025"/>
<evidence type="ECO:0000313" key="8">
    <source>
        <dbReference type="Proteomes" id="UP000185596"/>
    </source>
</evidence>
<gene>
    <name evidence="7" type="ORF">BU204_23025</name>
</gene>
<comment type="similarity">
    <text evidence="2">Belongs to the UPF0014 family.</text>
</comment>
<dbReference type="Proteomes" id="UP000185596">
    <property type="component" value="Unassembled WGS sequence"/>
</dbReference>
<evidence type="ECO:0000256" key="6">
    <source>
        <dbReference type="SAM" id="Phobius"/>
    </source>
</evidence>
<keyword evidence="3 6" id="KW-0812">Transmembrane</keyword>
<proteinExistence type="inferred from homology"/>
<feature type="transmembrane region" description="Helical" evidence="6">
    <location>
        <begin position="185"/>
        <end position="203"/>
    </location>
</feature>
<feature type="transmembrane region" description="Helical" evidence="6">
    <location>
        <begin position="209"/>
        <end position="235"/>
    </location>
</feature>
<name>A0A1Q8CLJ0_9PSEU</name>
<dbReference type="Pfam" id="PF03649">
    <property type="entry name" value="UPF0014"/>
    <property type="match status" value="1"/>
</dbReference>
<dbReference type="RefSeq" id="WP_075127888.1">
    <property type="nucleotide sequence ID" value="NZ_MSIE01000044.1"/>
</dbReference>
<evidence type="ECO:0000256" key="5">
    <source>
        <dbReference type="ARBA" id="ARBA00023136"/>
    </source>
</evidence>
<keyword evidence="4 6" id="KW-1133">Transmembrane helix</keyword>
<protein>
    <submittedName>
        <fullName evidence="7">ABC transporter permease</fullName>
    </submittedName>
</protein>
<feature type="transmembrane region" description="Helical" evidence="6">
    <location>
        <begin position="116"/>
        <end position="136"/>
    </location>
</feature>
<comment type="subcellular location">
    <subcellularLocation>
        <location evidence="1">Membrane</location>
        <topology evidence="1">Multi-pass membrane protein</topology>
    </subcellularLocation>
</comment>
<reference evidence="7 8" key="1">
    <citation type="submission" date="2016-12" db="EMBL/GenBank/DDBJ databases">
        <title>The draft genome sequence of Actinophytocola sp. 11-183.</title>
        <authorList>
            <person name="Wang W."/>
            <person name="Yuan L."/>
        </authorList>
    </citation>
    <scope>NUCLEOTIDE SEQUENCE [LARGE SCALE GENOMIC DNA]</scope>
    <source>
        <strain evidence="7 8">11-183</strain>
    </source>
</reference>
<dbReference type="PANTHER" id="PTHR30028">
    <property type="entry name" value="UPF0014 INNER MEMBRANE PROTEIN YBBM-RELATED"/>
    <property type="match status" value="1"/>
</dbReference>
<comment type="caution">
    <text evidence="7">The sequence shown here is derived from an EMBL/GenBank/DDBJ whole genome shotgun (WGS) entry which is preliminary data.</text>
</comment>
<organism evidence="7 8">
    <name type="scientific">Actinophytocola xanthii</name>
    <dbReference type="NCBI Taxonomy" id="1912961"/>
    <lineage>
        <taxon>Bacteria</taxon>
        <taxon>Bacillati</taxon>
        <taxon>Actinomycetota</taxon>
        <taxon>Actinomycetes</taxon>
        <taxon>Pseudonocardiales</taxon>
        <taxon>Pseudonocardiaceae</taxon>
    </lineage>
</organism>
<keyword evidence="8" id="KW-1185">Reference proteome</keyword>
<dbReference type="AlphaFoldDB" id="A0A1Q8CLJ0"/>
<dbReference type="GO" id="GO:0005886">
    <property type="term" value="C:plasma membrane"/>
    <property type="evidence" value="ECO:0007669"/>
    <property type="project" value="TreeGrafter"/>
</dbReference>
<feature type="transmembrane region" description="Helical" evidence="6">
    <location>
        <begin position="43"/>
        <end position="76"/>
    </location>
</feature>
<evidence type="ECO:0000256" key="2">
    <source>
        <dbReference type="ARBA" id="ARBA00005268"/>
    </source>
</evidence>
<dbReference type="InterPro" id="IPR005226">
    <property type="entry name" value="UPF0014_fam"/>
</dbReference>
<evidence type="ECO:0000313" key="7">
    <source>
        <dbReference type="EMBL" id="OLF15220.1"/>
    </source>
</evidence>
<keyword evidence="5 6" id="KW-0472">Membrane</keyword>
<evidence type="ECO:0000256" key="3">
    <source>
        <dbReference type="ARBA" id="ARBA00022692"/>
    </source>
</evidence>
<dbReference type="PANTHER" id="PTHR30028:SF0">
    <property type="entry name" value="PROTEIN ALUMINUM SENSITIVE 3"/>
    <property type="match status" value="1"/>
</dbReference>
<accession>A0A1Q8CLJ0</accession>
<evidence type="ECO:0000256" key="4">
    <source>
        <dbReference type="ARBA" id="ARBA00022989"/>
    </source>
</evidence>